<dbReference type="InParanoid" id="Q4DXC7"/>
<protein>
    <submittedName>
        <fullName evidence="2">Uncharacterized protein</fullName>
    </submittedName>
</protein>
<feature type="compositionally biased region" description="Basic residues" evidence="1">
    <location>
        <begin position="72"/>
        <end position="89"/>
    </location>
</feature>
<name>Q4DXC7_TRYCC</name>
<keyword evidence="3" id="KW-1185">Reference proteome</keyword>
<organism evidence="2 3">
    <name type="scientific">Trypanosoma cruzi (strain CL Brener)</name>
    <dbReference type="NCBI Taxonomy" id="353153"/>
    <lineage>
        <taxon>Eukaryota</taxon>
        <taxon>Discoba</taxon>
        <taxon>Euglenozoa</taxon>
        <taxon>Kinetoplastea</taxon>
        <taxon>Metakinetoplastina</taxon>
        <taxon>Trypanosomatida</taxon>
        <taxon>Trypanosomatidae</taxon>
        <taxon>Trypanosoma</taxon>
        <taxon>Schizotrypanum</taxon>
    </lineage>
</organism>
<sequence length="1766" mass="194590">MSAACCAGVGRGRWRGGGIRRKKKKRGSMRRVIGASGWRFMVTAGALAKGEFGCFSSFYSSTATSSFVMMQRAHRSQRRERPPLRHQKRPRQDESHQRRSHHEDGRKAAKPLGRQKGGLPGQQTADGGARGSDAGRRHNEAVTPETQLTEKVSATTAGRFSHRHGGFVQKVLERGAGRVVTGGARPRRKQEEVEPRVSLAAFERLLKVHVAMRNNYECLQRNHQVVKSFSMACAEALLHLGLARCRAGKNEGKREGTTSDIIVNICNESSAKGEEVSSAPPPLLLSADTPLYTTPISFPPPPVEALLHMTGSSKCRKDGDSGELLLAAMEVVDGTNVEGLVEDSETVTKGRAHDTDPTVSWGANPPGVESLLACLQGVPMTDIIKLMETVAYFKWIKDEEVLEWKKGSAVEQLRREISALYAATTKKKETTSTPDVSDEANEALCVVEHTSKTLLNRISRVDCVATAAASFATTDSYVHVIDLMLNVLMRVCLWKWPRMSCVDQMSVVLIATFPWFSRDLSVEAASWMTYYHLLAISDKDVNMNHYRLFLYMQRIRRLCWPSVQDLSSNIVRKLFFLRETSDSTGNAEKDSNNDTREMQHEEPEEAETDAKLIPSLKDVACILYGSQEKQRAAYECLLVWLKQSDQFDLRLASPNGRYVGAIGIAIVDIDRFAMERFGSEILKGEWVLLRVSGKNVPALKRVTQCTQTPYALTRLFFCGYHNPLSHIWHGIHAARRDLLWSAWLRSVARPMVEAILPGSASREDKGGEVCASQFIEPLLASLISDVVFQRLITQLVILSLNKMSAAVNMQPFDIMCVRLIETVYTGALVLYCVSLNKSAVDAPPEATPGATKNKSPVEGNAPEQQQTPASVAIRRAFREVISAMVRILSAEHVPLVHRLLDALFGVWINDTARETPLDGIRKEISTICDEKTYNMLNEWLNRRANLLLVKVALLEDPLLRSWQQAVQEVDAGLPTTLPTLMECFVGLLGLLEKRGHPILNTEQKKKQQQSAVDEAMAVGNAAGSCATVFTLPELEVILTVFSRAILYRVSTLKTLGLTSISQEFAALMTSLNGDGGDNRDGGSSSNNNTNNNNNNNNNMSSSSGSGNTNRNNMEGRNTATSASTAVTACTTTATPMLTADHVMLLEKILSAEVESKADGLTWGSLLEAILLHLAPYSILESSYNASSNSEAAGTSGNVAPVKKLEEDMQVCHHKRLVSSVVLFRCYVFATTHDGGWADATLLPQISEQETDVSHASDSGDVAVSHGQSAQLREITWLLLEVFVKNWARNSKNTNTKRKTAAGDAGTTEKAEGTMRQEQFEYILACHALVVYMRLAPLFSTRSLSLQEAYEQFLHFAEHTTTTFAGNQYNGCDLLFLWLAASANALGVHFSPAQNYNWSTVGGVTKLGSGSMKITASLGEGTMRLIQILAPYVQSETLRMNPRVKFLVNIIVAIHTFGKLGIHMDTGGLNMDQLLLRTSSDRRLLHRHLNLFLVGCSALPGTRHALLNVASFLREARCLLSAAEIDRALVAVALSANAFAKNHEAQADLQQNGGLLDVTHSTAPTMRVPPTQLRHAWNALTRSVLERAEGMPTSVFVRGVQCAGAVACVDTILCQQLLSFLVEFRRDELSLLDWTAILHTARQSFESRRIFEEYLQEPLTLLLLSMSKENGRGNALESQHVISSGKRLVDDLSLFVEALPELFTGDAEFWGLVRTALKVQWIAQFNAASSSEQHQQQLTLCLQDLARSYEWAVRTAGHHELGAIPIV</sequence>
<evidence type="ECO:0000256" key="1">
    <source>
        <dbReference type="SAM" id="MobiDB-lite"/>
    </source>
</evidence>
<feature type="region of interest" description="Disordered" evidence="1">
    <location>
        <begin position="583"/>
        <end position="608"/>
    </location>
</feature>
<evidence type="ECO:0000313" key="3">
    <source>
        <dbReference type="Proteomes" id="UP000002296"/>
    </source>
</evidence>
<dbReference type="KEGG" id="tcr:510901.80"/>
<feature type="region of interest" description="Disordered" evidence="1">
    <location>
        <begin position="70"/>
        <end position="157"/>
    </location>
</feature>
<feature type="compositionally biased region" description="Polar residues" evidence="1">
    <location>
        <begin position="144"/>
        <end position="157"/>
    </location>
</feature>
<proteinExistence type="predicted"/>
<dbReference type="RefSeq" id="XP_819021.1">
    <property type="nucleotide sequence ID" value="XM_813928.1"/>
</dbReference>
<feature type="compositionally biased region" description="Basic and acidic residues" evidence="1">
    <location>
        <begin position="90"/>
        <end position="107"/>
    </location>
</feature>
<reference evidence="2 3" key="1">
    <citation type="journal article" date="2005" name="Science">
        <title>The genome sequence of Trypanosoma cruzi, etiologic agent of Chagas disease.</title>
        <authorList>
            <person name="El-Sayed N.M."/>
            <person name="Myler P.J."/>
            <person name="Bartholomeu D.C."/>
            <person name="Nilsson D."/>
            <person name="Aggarwal G."/>
            <person name="Tran A.N."/>
            <person name="Ghedin E."/>
            <person name="Worthey E.A."/>
            <person name="Delcher A.L."/>
            <person name="Blandin G."/>
            <person name="Westenberger S.J."/>
            <person name="Caler E."/>
            <person name="Cerqueira G.C."/>
            <person name="Branche C."/>
            <person name="Haas B."/>
            <person name="Anupama A."/>
            <person name="Arner E."/>
            <person name="Aslund L."/>
            <person name="Attipoe P."/>
            <person name="Bontempi E."/>
            <person name="Bringaud F."/>
            <person name="Burton P."/>
            <person name="Cadag E."/>
            <person name="Campbell D.A."/>
            <person name="Carrington M."/>
            <person name="Crabtree J."/>
            <person name="Darban H."/>
            <person name="da Silveira J.F."/>
            <person name="de Jong P."/>
            <person name="Edwards K."/>
            <person name="Englund P.T."/>
            <person name="Fazelina G."/>
            <person name="Feldblyum T."/>
            <person name="Ferella M."/>
            <person name="Frasch A.C."/>
            <person name="Gull K."/>
            <person name="Horn D."/>
            <person name="Hou L."/>
            <person name="Huang Y."/>
            <person name="Kindlund E."/>
            <person name="Klingbeil M."/>
            <person name="Kluge S."/>
            <person name="Koo H."/>
            <person name="Lacerda D."/>
            <person name="Levin M.J."/>
            <person name="Lorenzi H."/>
            <person name="Louie T."/>
            <person name="Machado C.R."/>
            <person name="McCulloch R."/>
            <person name="McKenna A."/>
            <person name="Mizuno Y."/>
            <person name="Mottram J.C."/>
            <person name="Nelson S."/>
            <person name="Ochaya S."/>
            <person name="Osoegawa K."/>
            <person name="Pai G."/>
            <person name="Parsons M."/>
            <person name="Pentony M."/>
            <person name="Pettersson U."/>
            <person name="Pop M."/>
            <person name="Ramirez J.L."/>
            <person name="Rinta J."/>
            <person name="Robertson L."/>
            <person name="Salzberg S.L."/>
            <person name="Sanchez D.O."/>
            <person name="Seyler A."/>
            <person name="Sharma R."/>
            <person name="Shetty J."/>
            <person name="Simpson A.J."/>
            <person name="Sisk E."/>
            <person name="Tammi M.T."/>
            <person name="Tarleton R."/>
            <person name="Teixeira S."/>
            <person name="Van Aken S."/>
            <person name="Vogt C."/>
            <person name="Ward P.N."/>
            <person name="Wickstead B."/>
            <person name="Wortman J."/>
            <person name="White O."/>
            <person name="Fraser C.M."/>
            <person name="Stuart K.D."/>
            <person name="Andersson B."/>
        </authorList>
    </citation>
    <scope>NUCLEOTIDE SEQUENCE [LARGE SCALE GENOMIC DNA]</scope>
    <source>
        <strain evidence="2 3">CL Brener</strain>
    </source>
</reference>
<feature type="compositionally biased region" description="Basic and acidic residues" evidence="1">
    <location>
        <begin position="587"/>
        <end position="601"/>
    </location>
</feature>
<dbReference type="GeneID" id="3551400"/>
<feature type="region of interest" description="Disordered" evidence="1">
    <location>
        <begin position="841"/>
        <end position="867"/>
    </location>
</feature>
<dbReference type="PaxDb" id="353153-Q4DXC7"/>
<dbReference type="eggNOG" id="ENOG502SC7B">
    <property type="taxonomic scope" value="Eukaryota"/>
</dbReference>
<dbReference type="AlphaFoldDB" id="Q4DXC7"/>
<feature type="region of interest" description="Disordered" evidence="1">
    <location>
        <begin position="1075"/>
        <end position="1123"/>
    </location>
</feature>
<evidence type="ECO:0000313" key="2">
    <source>
        <dbReference type="EMBL" id="EAN97170.1"/>
    </source>
</evidence>
<comment type="caution">
    <text evidence="2">The sequence shown here is derived from an EMBL/GenBank/DDBJ whole genome shotgun (WGS) entry which is preliminary data.</text>
</comment>
<feature type="compositionally biased region" description="Low complexity" evidence="1">
    <location>
        <begin position="1081"/>
        <end position="1123"/>
    </location>
</feature>
<gene>
    <name evidence="2" type="ORF">Tc00.1047053510901.80</name>
</gene>
<dbReference type="CDD" id="cd23670">
    <property type="entry name" value="MPSS1_C"/>
    <property type="match status" value="1"/>
</dbReference>
<dbReference type="OMA" id="RIRRLCW"/>
<dbReference type="EMBL" id="AAHK01000111">
    <property type="protein sequence ID" value="EAN97170.1"/>
    <property type="molecule type" value="Genomic_DNA"/>
</dbReference>
<dbReference type="Proteomes" id="UP000002296">
    <property type="component" value="Unassembled WGS sequence"/>
</dbReference>
<accession>Q4DXC7</accession>